<keyword evidence="2" id="KW-0472">Membrane</keyword>
<dbReference type="OrthoDB" id="3070057at2759"/>
<evidence type="ECO:0000256" key="1">
    <source>
        <dbReference type="SAM" id="MobiDB-lite"/>
    </source>
</evidence>
<sequence length="151" mass="16556">MVKVRERGAPVATFPIILWVVAMVICDLVIAIVMTYYLVKLNKEFQQSSVFVRKLMTLTIETGSATALTAILVVVLSIGKPDSEAYNIPAFLVGKLHSNSLLRVLNNRNRTQYVPDVITLPISLDSLPVSRGGSRSRGEDEGGARLEVELT</sequence>
<feature type="region of interest" description="Disordered" evidence="1">
    <location>
        <begin position="129"/>
        <end position="151"/>
    </location>
</feature>
<dbReference type="Pfam" id="PF20152">
    <property type="entry name" value="DUF6534"/>
    <property type="match status" value="1"/>
</dbReference>
<keyword evidence="2" id="KW-0812">Transmembrane</keyword>
<feature type="compositionally biased region" description="Basic and acidic residues" evidence="1">
    <location>
        <begin position="136"/>
        <end position="151"/>
    </location>
</feature>
<evidence type="ECO:0000313" key="4">
    <source>
        <dbReference type="EMBL" id="KAF9450222.1"/>
    </source>
</evidence>
<evidence type="ECO:0000313" key="5">
    <source>
        <dbReference type="Proteomes" id="UP000807342"/>
    </source>
</evidence>
<evidence type="ECO:0000256" key="2">
    <source>
        <dbReference type="SAM" id="Phobius"/>
    </source>
</evidence>
<accession>A0A9P5XH73</accession>
<dbReference type="PANTHER" id="PTHR40465">
    <property type="entry name" value="CHROMOSOME 1, WHOLE GENOME SHOTGUN SEQUENCE"/>
    <property type="match status" value="1"/>
</dbReference>
<dbReference type="InterPro" id="IPR045339">
    <property type="entry name" value="DUF6534"/>
</dbReference>
<feature type="transmembrane region" description="Helical" evidence="2">
    <location>
        <begin position="16"/>
        <end position="39"/>
    </location>
</feature>
<evidence type="ECO:0000259" key="3">
    <source>
        <dbReference type="Pfam" id="PF20152"/>
    </source>
</evidence>
<dbReference type="EMBL" id="MU151110">
    <property type="protein sequence ID" value="KAF9450222.1"/>
    <property type="molecule type" value="Genomic_DNA"/>
</dbReference>
<proteinExistence type="predicted"/>
<reference evidence="4" key="1">
    <citation type="submission" date="2020-11" db="EMBL/GenBank/DDBJ databases">
        <authorList>
            <consortium name="DOE Joint Genome Institute"/>
            <person name="Ahrendt S."/>
            <person name="Riley R."/>
            <person name="Andreopoulos W."/>
            <person name="Labutti K."/>
            <person name="Pangilinan J."/>
            <person name="Ruiz-Duenas F.J."/>
            <person name="Barrasa J.M."/>
            <person name="Sanchez-Garcia M."/>
            <person name="Camarero S."/>
            <person name="Miyauchi S."/>
            <person name="Serrano A."/>
            <person name="Linde D."/>
            <person name="Babiker R."/>
            <person name="Drula E."/>
            <person name="Ayuso-Fernandez I."/>
            <person name="Pacheco R."/>
            <person name="Padilla G."/>
            <person name="Ferreira P."/>
            <person name="Barriuso J."/>
            <person name="Kellner H."/>
            <person name="Castanera R."/>
            <person name="Alfaro M."/>
            <person name="Ramirez L."/>
            <person name="Pisabarro A.G."/>
            <person name="Kuo A."/>
            <person name="Tritt A."/>
            <person name="Lipzen A."/>
            <person name="He G."/>
            <person name="Yan M."/>
            <person name="Ng V."/>
            <person name="Cullen D."/>
            <person name="Martin F."/>
            <person name="Rosso M.-N."/>
            <person name="Henrissat B."/>
            <person name="Hibbett D."/>
            <person name="Martinez A.T."/>
            <person name="Grigoriev I.V."/>
        </authorList>
    </citation>
    <scope>NUCLEOTIDE SEQUENCE</scope>
    <source>
        <strain evidence="4">MF-IS2</strain>
    </source>
</reference>
<keyword evidence="5" id="KW-1185">Reference proteome</keyword>
<keyword evidence="2" id="KW-1133">Transmembrane helix</keyword>
<name>A0A9P5XH73_9AGAR</name>
<protein>
    <recommendedName>
        <fullName evidence="3">DUF6534 domain-containing protein</fullName>
    </recommendedName>
</protein>
<comment type="caution">
    <text evidence="4">The sequence shown here is derived from an EMBL/GenBank/DDBJ whole genome shotgun (WGS) entry which is preliminary data.</text>
</comment>
<dbReference type="Proteomes" id="UP000807342">
    <property type="component" value="Unassembled WGS sequence"/>
</dbReference>
<feature type="domain" description="DUF6534" evidence="3">
    <location>
        <begin position="24"/>
        <end position="109"/>
    </location>
</feature>
<feature type="transmembrane region" description="Helical" evidence="2">
    <location>
        <begin position="60"/>
        <end position="79"/>
    </location>
</feature>
<organism evidence="4 5">
    <name type="scientific">Macrolepiota fuliginosa MF-IS2</name>
    <dbReference type="NCBI Taxonomy" id="1400762"/>
    <lineage>
        <taxon>Eukaryota</taxon>
        <taxon>Fungi</taxon>
        <taxon>Dikarya</taxon>
        <taxon>Basidiomycota</taxon>
        <taxon>Agaricomycotina</taxon>
        <taxon>Agaricomycetes</taxon>
        <taxon>Agaricomycetidae</taxon>
        <taxon>Agaricales</taxon>
        <taxon>Agaricineae</taxon>
        <taxon>Agaricaceae</taxon>
        <taxon>Macrolepiota</taxon>
    </lineage>
</organism>
<dbReference type="AlphaFoldDB" id="A0A9P5XH73"/>
<gene>
    <name evidence="4" type="ORF">P691DRAFT_493856</name>
</gene>
<dbReference type="PANTHER" id="PTHR40465:SF1">
    <property type="entry name" value="DUF6534 DOMAIN-CONTAINING PROTEIN"/>
    <property type="match status" value="1"/>
</dbReference>